<dbReference type="PROSITE" id="PS51433">
    <property type="entry name" value="PNT"/>
    <property type="match status" value="1"/>
</dbReference>
<organism evidence="3 4">
    <name type="scientific">Megalops atlanticus</name>
    <name type="common">Tarpon</name>
    <name type="synonym">Clupea gigantea</name>
    <dbReference type="NCBI Taxonomy" id="7932"/>
    <lineage>
        <taxon>Eukaryota</taxon>
        <taxon>Metazoa</taxon>
        <taxon>Chordata</taxon>
        <taxon>Craniata</taxon>
        <taxon>Vertebrata</taxon>
        <taxon>Euteleostomi</taxon>
        <taxon>Actinopterygii</taxon>
        <taxon>Neopterygii</taxon>
        <taxon>Teleostei</taxon>
        <taxon>Elopiformes</taxon>
        <taxon>Megalopidae</taxon>
        <taxon>Megalops</taxon>
    </lineage>
</organism>
<evidence type="ECO:0000313" key="3">
    <source>
        <dbReference type="EMBL" id="KAG7477612.1"/>
    </source>
</evidence>
<evidence type="ECO:0000313" key="4">
    <source>
        <dbReference type="Proteomes" id="UP001046870"/>
    </source>
</evidence>
<evidence type="ECO:0000259" key="2">
    <source>
        <dbReference type="PROSITE" id="PS51433"/>
    </source>
</evidence>
<dbReference type="Gene3D" id="1.10.10.10">
    <property type="entry name" value="Winged helix-like DNA-binding domain superfamily/Winged helix DNA-binding domain"/>
    <property type="match status" value="1"/>
</dbReference>
<dbReference type="Pfam" id="PF02198">
    <property type="entry name" value="SAM_PNT"/>
    <property type="match status" value="1"/>
</dbReference>
<dbReference type="InterPro" id="IPR003118">
    <property type="entry name" value="Pointed_dom"/>
</dbReference>
<protein>
    <recommendedName>
        <fullName evidence="2">PNT domain-containing protein</fullName>
    </recommendedName>
</protein>
<dbReference type="OrthoDB" id="5961210at2759"/>
<dbReference type="Proteomes" id="UP001046870">
    <property type="component" value="Chromosome 5"/>
</dbReference>
<dbReference type="Gene3D" id="1.10.150.50">
    <property type="entry name" value="Transcription Factor, Ets-1"/>
    <property type="match status" value="1"/>
</dbReference>
<feature type="region of interest" description="Disordered" evidence="1">
    <location>
        <begin position="176"/>
        <end position="210"/>
    </location>
</feature>
<keyword evidence="4" id="KW-1185">Reference proteome</keyword>
<accession>A0A9D3Q4E1</accession>
<reference evidence="3" key="1">
    <citation type="submission" date="2021-01" db="EMBL/GenBank/DDBJ databases">
        <authorList>
            <person name="Zahm M."/>
            <person name="Roques C."/>
            <person name="Cabau C."/>
            <person name="Klopp C."/>
            <person name="Donnadieu C."/>
            <person name="Jouanno E."/>
            <person name="Lampietro C."/>
            <person name="Louis A."/>
            <person name="Herpin A."/>
            <person name="Echchiki A."/>
            <person name="Berthelot C."/>
            <person name="Parey E."/>
            <person name="Roest-Crollius H."/>
            <person name="Braasch I."/>
            <person name="Postlethwait J."/>
            <person name="Bobe J."/>
            <person name="Montfort J."/>
            <person name="Bouchez O."/>
            <person name="Begum T."/>
            <person name="Mejri S."/>
            <person name="Adams A."/>
            <person name="Chen W.-J."/>
            <person name="Guiguen Y."/>
        </authorList>
    </citation>
    <scope>NUCLEOTIDE SEQUENCE</scope>
    <source>
        <strain evidence="3">YG-15Mar2019-1</strain>
        <tissue evidence="3">Brain</tissue>
    </source>
</reference>
<gene>
    <name evidence="3" type="ORF">MATL_G00071590</name>
</gene>
<name>A0A9D3Q4E1_MEGAT</name>
<dbReference type="AlphaFoldDB" id="A0A9D3Q4E1"/>
<dbReference type="SUPFAM" id="SSF47769">
    <property type="entry name" value="SAM/Pointed domain"/>
    <property type="match status" value="1"/>
</dbReference>
<comment type="caution">
    <text evidence="3">The sequence shown here is derived from an EMBL/GenBank/DDBJ whole genome shotgun (WGS) entry which is preliminary data.</text>
</comment>
<dbReference type="InterPro" id="IPR013761">
    <property type="entry name" value="SAM/pointed_sf"/>
</dbReference>
<proteinExistence type="predicted"/>
<sequence>MSATSDLSSILTDANWTMYQIGALEPQPAPPSVSVPVMRETQPATAQFTPDFQGSLKWYQVAPQYWTKQNVLEWISFHVEESKFDASTLTMANCSVDGPFLCQLSHESLVSMYGSLGDRLYQHLLELKAKYGADDLDTTYDLLNNLFDEFPEFLNVHGGDDFKLLSTVIVHEEENGKDGLNMMGGSTPLSDNGYESGSTSPDSLDSSNSGMVGFLNPSSPEYGGSDSDPELTDLRFHHTAKGFIKTEEGELKACKRRGRPRKSSRSSDYCIEAKKNKHSQRGAHLWEFIRDILIHPEQNNGLMRWEDRREGCLQVPQVRGCGPALGPEEEEQQHDL</sequence>
<dbReference type="SMART" id="SM00251">
    <property type="entry name" value="SAM_PNT"/>
    <property type="match status" value="1"/>
</dbReference>
<dbReference type="GO" id="GO:0043565">
    <property type="term" value="F:sequence-specific DNA binding"/>
    <property type="evidence" value="ECO:0007669"/>
    <property type="project" value="InterPro"/>
</dbReference>
<feature type="compositionally biased region" description="Low complexity" evidence="1">
    <location>
        <begin position="196"/>
        <end position="210"/>
    </location>
</feature>
<dbReference type="EMBL" id="JAFDVH010000005">
    <property type="protein sequence ID" value="KAG7477612.1"/>
    <property type="molecule type" value="Genomic_DNA"/>
</dbReference>
<feature type="domain" description="PNT" evidence="2">
    <location>
        <begin position="45"/>
        <end position="131"/>
    </location>
</feature>
<evidence type="ECO:0000256" key="1">
    <source>
        <dbReference type="SAM" id="MobiDB-lite"/>
    </source>
</evidence>
<dbReference type="InterPro" id="IPR036388">
    <property type="entry name" value="WH-like_DNA-bd_sf"/>
</dbReference>